<accession>A0ABP9BQ93</accession>
<feature type="compositionally biased region" description="Pro residues" evidence="1">
    <location>
        <begin position="72"/>
        <end position="84"/>
    </location>
</feature>
<keyword evidence="2" id="KW-1133">Transmembrane helix</keyword>
<dbReference type="RefSeq" id="WP_345418902.1">
    <property type="nucleotide sequence ID" value="NZ_BAABHO010000033.1"/>
</dbReference>
<feature type="transmembrane region" description="Helical" evidence="2">
    <location>
        <begin position="99"/>
        <end position="120"/>
    </location>
</feature>
<feature type="transmembrane region" description="Helical" evidence="2">
    <location>
        <begin position="132"/>
        <end position="150"/>
    </location>
</feature>
<name>A0ABP9BQ93_9PSEU</name>
<reference evidence="4" key="1">
    <citation type="journal article" date="2019" name="Int. J. Syst. Evol. Microbiol.">
        <title>The Global Catalogue of Microorganisms (GCM) 10K type strain sequencing project: providing services to taxonomists for standard genome sequencing and annotation.</title>
        <authorList>
            <consortium name="The Broad Institute Genomics Platform"/>
            <consortium name="The Broad Institute Genome Sequencing Center for Infectious Disease"/>
            <person name="Wu L."/>
            <person name="Ma J."/>
        </authorList>
    </citation>
    <scope>NUCLEOTIDE SEQUENCE [LARGE SCALE GENOMIC DNA]</scope>
    <source>
        <strain evidence="4">JCM 17979</strain>
    </source>
</reference>
<keyword evidence="4" id="KW-1185">Reference proteome</keyword>
<sequence length="180" mass="18382">MSQASSGPDPGPDHGRTPPDGWDVPTPPRGESADHRPATATGSFVAPGSWTRPAGVPRAADRRARGRRPAGRPTPPAGFPVTRPPHPDRLAGTRRRLVGLARVLAGGTVVLAVVVVVAPWLLGGPGPGTDTVVGHLVAAVGAVGATALAAHRRTRPVVSVVAAAAVPVILFVLLAVVWWQ</sequence>
<organism evidence="3 4">
    <name type="scientific">Actinomycetospora chlora</name>
    <dbReference type="NCBI Taxonomy" id="663608"/>
    <lineage>
        <taxon>Bacteria</taxon>
        <taxon>Bacillati</taxon>
        <taxon>Actinomycetota</taxon>
        <taxon>Actinomycetes</taxon>
        <taxon>Pseudonocardiales</taxon>
        <taxon>Pseudonocardiaceae</taxon>
        <taxon>Actinomycetospora</taxon>
    </lineage>
</organism>
<gene>
    <name evidence="3" type="ORF">GCM10023200_39080</name>
</gene>
<dbReference type="Proteomes" id="UP001500928">
    <property type="component" value="Unassembled WGS sequence"/>
</dbReference>
<dbReference type="EMBL" id="BAABHO010000033">
    <property type="protein sequence ID" value="GAA4798634.1"/>
    <property type="molecule type" value="Genomic_DNA"/>
</dbReference>
<proteinExistence type="predicted"/>
<comment type="caution">
    <text evidence="3">The sequence shown here is derived from an EMBL/GenBank/DDBJ whole genome shotgun (WGS) entry which is preliminary data.</text>
</comment>
<keyword evidence="2" id="KW-0472">Membrane</keyword>
<evidence type="ECO:0000313" key="3">
    <source>
        <dbReference type="EMBL" id="GAA4798634.1"/>
    </source>
</evidence>
<evidence type="ECO:0000313" key="4">
    <source>
        <dbReference type="Proteomes" id="UP001500928"/>
    </source>
</evidence>
<protein>
    <submittedName>
        <fullName evidence="3">Uncharacterized protein</fullName>
    </submittedName>
</protein>
<evidence type="ECO:0000256" key="2">
    <source>
        <dbReference type="SAM" id="Phobius"/>
    </source>
</evidence>
<keyword evidence="2" id="KW-0812">Transmembrane</keyword>
<evidence type="ECO:0000256" key="1">
    <source>
        <dbReference type="SAM" id="MobiDB-lite"/>
    </source>
</evidence>
<feature type="transmembrane region" description="Helical" evidence="2">
    <location>
        <begin position="157"/>
        <end position="179"/>
    </location>
</feature>
<feature type="region of interest" description="Disordered" evidence="1">
    <location>
        <begin position="1"/>
        <end position="90"/>
    </location>
</feature>